<sequence length="73" mass="8625">MHFYTANNLPETMIMSCHYKPSTLAIMEHIVDKSDKKTEHNFTDTAAVRLSRRKARSEWMITSIQLDRQYTHP</sequence>
<reference evidence="1" key="1">
    <citation type="journal article" date="2014" name="Nat. Genet.">
        <title>Genome and transcriptome of the porcine whipworm Trichuris suis.</title>
        <authorList>
            <person name="Jex A.R."/>
            <person name="Nejsum P."/>
            <person name="Schwarz E.M."/>
            <person name="Hu L."/>
            <person name="Young N.D."/>
            <person name="Hall R.S."/>
            <person name="Korhonen P.K."/>
            <person name="Liao S."/>
            <person name="Thamsborg S."/>
            <person name="Xia J."/>
            <person name="Xu P."/>
            <person name="Wang S."/>
            <person name="Scheerlinck J.P."/>
            <person name="Hofmann A."/>
            <person name="Sternberg P.W."/>
            <person name="Wang J."/>
            <person name="Gasser R.B."/>
        </authorList>
    </citation>
    <scope>NUCLEOTIDE SEQUENCE [LARGE SCALE GENOMIC DNA]</scope>
    <source>
        <strain evidence="1">DCEP-RM93F</strain>
    </source>
</reference>
<organism evidence="1">
    <name type="scientific">Trichuris suis</name>
    <name type="common">pig whipworm</name>
    <dbReference type="NCBI Taxonomy" id="68888"/>
    <lineage>
        <taxon>Eukaryota</taxon>
        <taxon>Metazoa</taxon>
        <taxon>Ecdysozoa</taxon>
        <taxon>Nematoda</taxon>
        <taxon>Enoplea</taxon>
        <taxon>Dorylaimia</taxon>
        <taxon>Trichinellida</taxon>
        <taxon>Trichuridae</taxon>
        <taxon>Trichuris</taxon>
    </lineage>
</organism>
<gene>
    <name evidence="1" type="ORF">M514_24056</name>
</gene>
<dbReference type="EMBL" id="KL367566">
    <property type="protein sequence ID" value="KFD63798.1"/>
    <property type="molecule type" value="Genomic_DNA"/>
</dbReference>
<dbReference type="AlphaFoldDB" id="A0A085N2V2"/>
<protein>
    <submittedName>
        <fullName evidence="1">Uncharacterized protein</fullName>
    </submittedName>
</protein>
<evidence type="ECO:0000313" key="1">
    <source>
        <dbReference type="EMBL" id="KFD63798.1"/>
    </source>
</evidence>
<dbReference type="Proteomes" id="UP000030758">
    <property type="component" value="Unassembled WGS sequence"/>
</dbReference>
<accession>A0A085N2V2</accession>
<name>A0A085N2V2_9BILA</name>
<proteinExistence type="predicted"/>